<proteinExistence type="predicted"/>
<dbReference type="PANTHER" id="PTHR11079">
    <property type="entry name" value="CYTOSINE DEAMINASE FAMILY MEMBER"/>
    <property type="match status" value="1"/>
</dbReference>
<protein>
    <submittedName>
        <fullName evidence="2">Cytidine deaminase-like protein</fullName>
    </submittedName>
</protein>
<dbReference type="InterPro" id="IPR002125">
    <property type="entry name" value="CMP_dCMP_dom"/>
</dbReference>
<feature type="domain" description="CMP/dCMP-type deaminase" evidence="1">
    <location>
        <begin position="23"/>
        <end position="131"/>
    </location>
</feature>
<dbReference type="PROSITE" id="PS51747">
    <property type="entry name" value="CYT_DCMP_DEAMINASES_2"/>
    <property type="match status" value="1"/>
</dbReference>
<dbReference type="Pfam" id="PF00383">
    <property type="entry name" value="dCMP_cyt_deam_1"/>
    <property type="match status" value="1"/>
</dbReference>
<dbReference type="EMBL" id="MU250533">
    <property type="protein sequence ID" value="KAG7446818.1"/>
    <property type="molecule type" value="Genomic_DNA"/>
</dbReference>
<dbReference type="SUPFAM" id="SSF53927">
    <property type="entry name" value="Cytidine deaminase-like"/>
    <property type="match status" value="1"/>
</dbReference>
<dbReference type="CDD" id="cd01285">
    <property type="entry name" value="nucleoside_deaminase"/>
    <property type="match status" value="1"/>
</dbReference>
<dbReference type="Proteomes" id="UP000812287">
    <property type="component" value="Unassembled WGS sequence"/>
</dbReference>
<dbReference type="InterPro" id="IPR016193">
    <property type="entry name" value="Cytidine_deaminase-like"/>
</dbReference>
<evidence type="ECO:0000313" key="2">
    <source>
        <dbReference type="EMBL" id="KAG7446818.1"/>
    </source>
</evidence>
<comment type="caution">
    <text evidence="2">The sequence shown here is derived from an EMBL/GenBank/DDBJ whole genome shotgun (WGS) entry which is preliminary data.</text>
</comment>
<sequence>MATNSIKYTSELMPMRPSTPSRDEMLKHLNHSIAIQKRAVTFGKRPFGAILVGPESEVLLTHQSIDVVNHAEASLARLAVTHYSLPFLWKCTLYTVWEPCPMCTSTIYWANIGRIVWAASNDALLELCGPSNPQNLGFHLGSVELLSRGKKDIKCVGPFEELEKDVCKESQPYFS</sequence>
<dbReference type="GO" id="GO:0047974">
    <property type="term" value="F:guanosine deaminase activity"/>
    <property type="evidence" value="ECO:0007669"/>
    <property type="project" value="TreeGrafter"/>
</dbReference>
<dbReference type="RefSeq" id="XP_043040318.1">
    <property type="nucleotide sequence ID" value="XM_043179127.1"/>
</dbReference>
<dbReference type="AlphaFoldDB" id="A0A9P7VSW3"/>
<evidence type="ECO:0000259" key="1">
    <source>
        <dbReference type="PROSITE" id="PS51747"/>
    </source>
</evidence>
<keyword evidence="3" id="KW-1185">Reference proteome</keyword>
<gene>
    <name evidence="2" type="ORF">BT62DRAFT_1075573</name>
</gene>
<accession>A0A9P7VSW3</accession>
<evidence type="ECO:0000313" key="3">
    <source>
        <dbReference type="Proteomes" id="UP000812287"/>
    </source>
</evidence>
<dbReference type="GO" id="GO:0006152">
    <property type="term" value="P:purine nucleoside catabolic process"/>
    <property type="evidence" value="ECO:0007669"/>
    <property type="project" value="TreeGrafter"/>
</dbReference>
<dbReference type="OrthoDB" id="408702at2759"/>
<dbReference type="GeneID" id="66101421"/>
<dbReference type="Gene3D" id="3.40.140.10">
    <property type="entry name" value="Cytidine Deaminase, domain 2"/>
    <property type="match status" value="1"/>
</dbReference>
<organism evidence="2 3">
    <name type="scientific">Guyanagaster necrorhizus</name>
    <dbReference type="NCBI Taxonomy" id="856835"/>
    <lineage>
        <taxon>Eukaryota</taxon>
        <taxon>Fungi</taxon>
        <taxon>Dikarya</taxon>
        <taxon>Basidiomycota</taxon>
        <taxon>Agaricomycotina</taxon>
        <taxon>Agaricomycetes</taxon>
        <taxon>Agaricomycetidae</taxon>
        <taxon>Agaricales</taxon>
        <taxon>Marasmiineae</taxon>
        <taxon>Physalacriaceae</taxon>
        <taxon>Guyanagaster</taxon>
    </lineage>
</organism>
<dbReference type="PANTHER" id="PTHR11079:SF161">
    <property type="entry name" value="CMP_DCMP-TYPE DEAMINASE DOMAIN-CONTAINING PROTEIN"/>
    <property type="match status" value="1"/>
</dbReference>
<name>A0A9P7VSW3_9AGAR</name>
<reference evidence="2" key="1">
    <citation type="submission" date="2020-11" db="EMBL/GenBank/DDBJ databases">
        <title>Adaptations for nitrogen fixation in a non-lichenized fungal sporocarp promotes dispersal by wood-feeding termites.</title>
        <authorList>
            <consortium name="DOE Joint Genome Institute"/>
            <person name="Koch R.A."/>
            <person name="Yoon G."/>
            <person name="Arayal U."/>
            <person name="Lail K."/>
            <person name="Amirebrahimi M."/>
            <person name="Labutti K."/>
            <person name="Lipzen A."/>
            <person name="Riley R."/>
            <person name="Barry K."/>
            <person name="Henrissat B."/>
            <person name="Grigoriev I.V."/>
            <person name="Herr J.R."/>
            <person name="Aime M.C."/>
        </authorList>
    </citation>
    <scope>NUCLEOTIDE SEQUENCE</scope>
    <source>
        <strain evidence="2">MCA 3950</strain>
    </source>
</reference>